<reference evidence="1 2" key="1">
    <citation type="submission" date="2016-07" db="EMBL/GenBank/DDBJ databases">
        <title>Pervasive Adenine N6-methylation of Active Genes in Fungi.</title>
        <authorList>
            <consortium name="DOE Joint Genome Institute"/>
            <person name="Mondo S.J."/>
            <person name="Dannebaum R.O."/>
            <person name="Kuo R.C."/>
            <person name="Labutti K."/>
            <person name="Haridas S."/>
            <person name="Kuo A."/>
            <person name="Salamov A."/>
            <person name="Ahrendt S.R."/>
            <person name="Lipzen A."/>
            <person name="Sullivan W."/>
            <person name="Andreopoulos W.B."/>
            <person name="Clum A."/>
            <person name="Lindquist E."/>
            <person name="Daum C."/>
            <person name="Ramamoorthy G.K."/>
            <person name="Gryganskyi A."/>
            <person name="Culley D."/>
            <person name="Magnuson J.K."/>
            <person name="James T.Y."/>
            <person name="O'Malley M.A."/>
            <person name="Stajich J.E."/>
            <person name="Spatafora J.W."/>
            <person name="Visel A."/>
            <person name="Grigoriev I.V."/>
        </authorList>
    </citation>
    <scope>NUCLEOTIDE SEQUENCE [LARGE SCALE GENOMIC DNA]</scope>
    <source>
        <strain evidence="1 2">NRRL 1336</strain>
    </source>
</reference>
<gene>
    <name evidence="1" type="ORF">BCR42DRAFT_437297</name>
</gene>
<organism evidence="1 2">
    <name type="scientific">Absidia repens</name>
    <dbReference type="NCBI Taxonomy" id="90262"/>
    <lineage>
        <taxon>Eukaryota</taxon>
        <taxon>Fungi</taxon>
        <taxon>Fungi incertae sedis</taxon>
        <taxon>Mucoromycota</taxon>
        <taxon>Mucoromycotina</taxon>
        <taxon>Mucoromycetes</taxon>
        <taxon>Mucorales</taxon>
        <taxon>Cunninghamellaceae</taxon>
        <taxon>Absidia</taxon>
    </lineage>
</organism>
<protein>
    <submittedName>
        <fullName evidence="1">Uncharacterized protein</fullName>
    </submittedName>
</protein>
<comment type="caution">
    <text evidence="1">The sequence shown here is derived from an EMBL/GenBank/DDBJ whole genome shotgun (WGS) entry which is preliminary data.</text>
</comment>
<dbReference type="Proteomes" id="UP000193560">
    <property type="component" value="Unassembled WGS sequence"/>
</dbReference>
<sequence>MEAMGKTVGELNAWAEGLHIHKDRRKDMTAIIREPLAFEKRLIDLAFPPTLF</sequence>
<keyword evidence="2" id="KW-1185">Reference proteome</keyword>
<dbReference type="EMBL" id="MCGE01000010">
    <property type="protein sequence ID" value="ORZ17231.1"/>
    <property type="molecule type" value="Genomic_DNA"/>
</dbReference>
<dbReference type="AlphaFoldDB" id="A0A1X2IIU7"/>
<evidence type="ECO:0000313" key="2">
    <source>
        <dbReference type="Proteomes" id="UP000193560"/>
    </source>
</evidence>
<name>A0A1X2IIU7_9FUNG</name>
<proteinExistence type="predicted"/>
<accession>A0A1X2IIU7</accession>
<evidence type="ECO:0000313" key="1">
    <source>
        <dbReference type="EMBL" id="ORZ17231.1"/>
    </source>
</evidence>